<evidence type="ECO:0000256" key="6">
    <source>
        <dbReference type="ARBA" id="ARBA00022989"/>
    </source>
</evidence>
<evidence type="ECO:0000256" key="8">
    <source>
        <dbReference type="ARBA" id="ARBA00023065"/>
    </source>
</evidence>
<sequence length="118" mass="13434">MVESRNNYPGICIYFEDDVIETIEEFYSYTLIPFICDVGGNLGLFLGLCIPTMIEIIQSCWLQQVPLLRIHNCRAGYITTLTCILLLKILRSIGFGCKNDLSTCLFRPNLSHQTVFFG</sequence>
<evidence type="ECO:0000313" key="13">
    <source>
        <dbReference type="EnsemblMetazoa" id="SMAR001373-PA"/>
    </source>
</evidence>
<keyword evidence="4 12" id="KW-0894">Sodium channel</keyword>
<dbReference type="AlphaFoldDB" id="T1IKC6"/>
<keyword evidence="5 12" id="KW-0812">Transmembrane</keyword>
<keyword evidence="6" id="KW-1133">Transmembrane helix</keyword>
<dbReference type="EMBL" id="AFFK01015238">
    <property type="status" value="NOT_ANNOTATED_CDS"/>
    <property type="molecule type" value="Genomic_DNA"/>
</dbReference>
<evidence type="ECO:0000256" key="11">
    <source>
        <dbReference type="ARBA" id="ARBA00023303"/>
    </source>
</evidence>
<name>T1IKC6_STRMM</name>
<accession>T1IKC6</accession>
<keyword evidence="9" id="KW-0472">Membrane</keyword>
<keyword evidence="3 12" id="KW-0813">Transport</keyword>
<keyword evidence="11 12" id="KW-0407">Ion channel</keyword>
<evidence type="ECO:0000256" key="2">
    <source>
        <dbReference type="ARBA" id="ARBA00007193"/>
    </source>
</evidence>
<keyword evidence="7" id="KW-0915">Sodium</keyword>
<dbReference type="Pfam" id="PF00858">
    <property type="entry name" value="ASC"/>
    <property type="match status" value="1"/>
</dbReference>
<dbReference type="EnsemblMetazoa" id="SMAR001373-RA">
    <property type="protein sequence ID" value="SMAR001373-PA"/>
    <property type="gene ID" value="SMAR001373"/>
</dbReference>
<proteinExistence type="inferred from homology"/>
<keyword evidence="8 12" id="KW-0406">Ion transport</keyword>
<dbReference type="Proteomes" id="UP000014500">
    <property type="component" value="Unassembled WGS sequence"/>
</dbReference>
<evidence type="ECO:0000256" key="5">
    <source>
        <dbReference type="ARBA" id="ARBA00022692"/>
    </source>
</evidence>
<evidence type="ECO:0000256" key="4">
    <source>
        <dbReference type="ARBA" id="ARBA00022461"/>
    </source>
</evidence>
<evidence type="ECO:0000256" key="1">
    <source>
        <dbReference type="ARBA" id="ARBA00004141"/>
    </source>
</evidence>
<keyword evidence="10 12" id="KW-0739">Sodium transport</keyword>
<dbReference type="PRINTS" id="PR01078">
    <property type="entry name" value="AMINACHANNEL"/>
</dbReference>
<dbReference type="InterPro" id="IPR001873">
    <property type="entry name" value="ENaC"/>
</dbReference>
<dbReference type="Gene3D" id="1.10.287.770">
    <property type="entry name" value="YojJ-like"/>
    <property type="match status" value="1"/>
</dbReference>
<protein>
    <submittedName>
        <fullName evidence="13">Uncharacterized protein</fullName>
    </submittedName>
</protein>
<comment type="subcellular location">
    <subcellularLocation>
        <location evidence="1">Membrane</location>
        <topology evidence="1">Multi-pass membrane protein</topology>
    </subcellularLocation>
</comment>
<keyword evidence="14" id="KW-1185">Reference proteome</keyword>
<reference evidence="13" key="2">
    <citation type="submission" date="2015-02" db="UniProtKB">
        <authorList>
            <consortium name="EnsemblMetazoa"/>
        </authorList>
    </citation>
    <scope>IDENTIFICATION</scope>
</reference>
<reference evidence="14" key="1">
    <citation type="submission" date="2011-05" db="EMBL/GenBank/DDBJ databases">
        <authorList>
            <person name="Richards S.R."/>
            <person name="Qu J."/>
            <person name="Jiang H."/>
            <person name="Jhangiani S.N."/>
            <person name="Agravi P."/>
            <person name="Goodspeed R."/>
            <person name="Gross S."/>
            <person name="Mandapat C."/>
            <person name="Jackson L."/>
            <person name="Mathew T."/>
            <person name="Pu L."/>
            <person name="Thornton R."/>
            <person name="Saada N."/>
            <person name="Wilczek-Boney K.B."/>
            <person name="Lee S."/>
            <person name="Kovar C."/>
            <person name="Wu Y."/>
            <person name="Scherer S.E."/>
            <person name="Worley K.C."/>
            <person name="Muzny D.M."/>
            <person name="Gibbs R."/>
        </authorList>
    </citation>
    <scope>NUCLEOTIDE SEQUENCE</scope>
    <source>
        <strain evidence="14">Brora</strain>
    </source>
</reference>
<evidence type="ECO:0000256" key="9">
    <source>
        <dbReference type="ARBA" id="ARBA00023136"/>
    </source>
</evidence>
<organism evidence="13 14">
    <name type="scientific">Strigamia maritima</name>
    <name type="common">European centipede</name>
    <name type="synonym">Geophilus maritimus</name>
    <dbReference type="NCBI Taxonomy" id="126957"/>
    <lineage>
        <taxon>Eukaryota</taxon>
        <taxon>Metazoa</taxon>
        <taxon>Ecdysozoa</taxon>
        <taxon>Arthropoda</taxon>
        <taxon>Myriapoda</taxon>
        <taxon>Chilopoda</taxon>
        <taxon>Pleurostigmophora</taxon>
        <taxon>Geophilomorpha</taxon>
        <taxon>Linotaeniidae</taxon>
        <taxon>Strigamia</taxon>
    </lineage>
</organism>
<evidence type="ECO:0000256" key="3">
    <source>
        <dbReference type="ARBA" id="ARBA00022448"/>
    </source>
</evidence>
<evidence type="ECO:0000313" key="14">
    <source>
        <dbReference type="Proteomes" id="UP000014500"/>
    </source>
</evidence>
<comment type="similarity">
    <text evidence="2 12">Belongs to the amiloride-sensitive sodium channel (TC 1.A.6) family.</text>
</comment>
<evidence type="ECO:0000256" key="7">
    <source>
        <dbReference type="ARBA" id="ARBA00023053"/>
    </source>
</evidence>
<evidence type="ECO:0000256" key="12">
    <source>
        <dbReference type="RuleBase" id="RU000679"/>
    </source>
</evidence>
<evidence type="ECO:0000256" key="10">
    <source>
        <dbReference type="ARBA" id="ARBA00023201"/>
    </source>
</evidence>
<dbReference type="GO" id="GO:0005272">
    <property type="term" value="F:sodium channel activity"/>
    <property type="evidence" value="ECO:0007669"/>
    <property type="project" value="UniProtKB-KW"/>
</dbReference>
<dbReference type="GO" id="GO:0016020">
    <property type="term" value="C:membrane"/>
    <property type="evidence" value="ECO:0007669"/>
    <property type="project" value="UniProtKB-SubCell"/>
</dbReference>
<dbReference type="HOGENOM" id="CLU_2076057_0_0_1"/>